<dbReference type="InterPro" id="IPR008775">
    <property type="entry name" value="Phytyl_CoA_dOase-like"/>
</dbReference>
<dbReference type="AlphaFoldDB" id="A0A4Q7YWR0"/>
<proteinExistence type="predicted"/>
<dbReference type="GO" id="GO:0016706">
    <property type="term" value="F:2-oxoglutarate-dependent dioxygenase activity"/>
    <property type="evidence" value="ECO:0007669"/>
    <property type="project" value="UniProtKB-ARBA"/>
</dbReference>
<evidence type="ECO:0000313" key="1">
    <source>
        <dbReference type="EMBL" id="RZU42267.1"/>
    </source>
</evidence>
<dbReference type="Proteomes" id="UP000292958">
    <property type="component" value="Unassembled WGS sequence"/>
</dbReference>
<dbReference type="PANTHER" id="PTHR20883:SF14">
    <property type="entry name" value="PHYTANOYL-COA DIOXYGENASE"/>
    <property type="match status" value="1"/>
</dbReference>
<evidence type="ECO:0000313" key="2">
    <source>
        <dbReference type="Proteomes" id="UP000292958"/>
    </source>
</evidence>
<keyword evidence="2" id="KW-1185">Reference proteome</keyword>
<dbReference type="RefSeq" id="WP_130420048.1">
    <property type="nucleotide sequence ID" value="NZ_SHKW01000001.1"/>
</dbReference>
<name>A0A4Q7YWR0_9BACT</name>
<gene>
    <name evidence="1" type="ORF">BDD14_3823</name>
</gene>
<dbReference type="OrthoDB" id="243460at2"/>
<dbReference type="EMBL" id="SHKW01000001">
    <property type="protein sequence ID" value="RZU42267.1"/>
    <property type="molecule type" value="Genomic_DNA"/>
</dbReference>
<dbReference type="Gene3D" id="2.60.120.620">
    <property type="entry name" value="q2cbj1_9rhob like domain"/>
    <property type="match status" value="1"/>
</dbReference>
<sequence>MKRFREIEARDLKTINLSREMNEYGYVMIRGLLCPDHLTRLFGDIICLLEDMGWLNSESDPLERIANISAACAEGDALYKTVYDSIYNLQSFHSFPHHALLQETMKLLVGPELFVHPKTTARLIFPNFEHGVIHAHQDHTAVGGDEESFTAWIPLHDCPVEQGPLRVMEGSHRFGLQPTTVETGYIVQGMERGNEWVGGNINAGDVLFFHSLTVHEAIPNRSNCLRISLDCRFQNYQRPVDPATLVFTGKSKRSWEDVYITWTSDELKYYWKKVPLALKPSRCELAKLAETAESPRMRARYARILERIEEQLSVRTT</sequence>
<dbReference type="GO" id="GO:0005506">
    <property type="term" value="F:iron ion binding"/>
    <property type="evidence" value="ECO:0007669"/>
    <property type="project" value="UniProtKB-ARBA"/>
</dbReference>
<keyword evidence="1" id="KW-0223">Dioxygenase</keyword>
<keyword evidence="1" id="KW-0560">Oxidoreductase</keyword>
<dbReference type="PANTHER" id="PTHR20883">
    <property type="entry name" value="PHYTANOYL-COA DIOXYGENASE DOMAIN CONTAINING 1"/>
    <property type="match status" value="1"/>
</dbReference>
<protein>
    <submittedName>
        <fullName evidence="1">Ectoine hydroxylase-related dioxygenase (Phytanoyl-CoA dioxygenase family)</fullName>
    </submittedName>
</protein>
<comment type="caution">
    <text evidence="1">The sequence shown here is derived from an EMBL/GenBank/DDBJ whole genome shotgun (WGS) entry which is preliminary data.</text>
</comment>
<reference evidence="1 2" key="1">
    <citation type="submission" date="2019-02" db="EMBL/GenBank/DDBJ databases">
        <title>Genomic Encyclopedia of Archaeal and Bacterial Type Strains, Phase II (KMG-II): from individual species to whole genera.</title>
        <authorList>
            <person name="Goeker M."/>
        </authorList>
    </citation>
    <scope>NUCLEOTIDE SEQUENCE [LARGE SCALE GENOMIC DNA]</scope>
    <source>
        <strain evidence="1 2">DSM 18101</strain>
    </source>
</reference>
<accession>A0A4Q7YWR0</accession>
<dbReference type="SUPFAM" id="SSF51197">
    <property type="entry name" value="Clavaminate synthase-like"/>
    <property type="match status" value="1"/>
</dbReference>
<dbReference type="Pfam" id="PF05721">
    <property type="entry name" value="PhyH"/>
    <property type="match status" value="1"/>
</dbReference>
<organism evidence="1 2">
    <name type="scientific">Edaphobacter modestus</name>
    <dbReference type="NCBI Taxonomy" id="388466"/>
    <lineage>
        <taxon>Bacteria</taxon>
        <taxon>Pseudomonadati</taxon>
        <taxon>Acidobacteriota</taxon>
        <taxon>Terriglobia</taxon>
        <taxon>Terriglobales</taxon>
        <taxon>Acidobacteriaceae</taxon>
        <taxon>Edaphobacter</taxon>
    </lineage>
</organism>